<keyword evidence="3" id="KW-1185">Reference proteome</keyword>
<dbReference type="InterPro" id="IPR010262">
    <property type="entry name" value="Arylsulfotransferase_bact"/>
</dbReference>
<dbReference type="GO" id="GO:0004062">
    <property type="term" value="F:aryl sulfotransferase activity"/>
    <property type="evidence" value="ECO:0007669"/>
    <property type="project" value="InterPro"/>
</dbReference>
<gene>
    <name evidence="2" type="ORF">GTK07_12725</name>
</gene>
<dbReference type="AlphaFoldDB" id="A0A6I5KUH6"/>
<dbReference type="PANTHER" id="PTHR35340:SF5">
    <property type="entry name" value="ASST-DOMAIN-CONTAINING PROTEIN"/>
    <property type="match status" value="1"/>
</dbReference>
<dbReference type="InterPro" id="IPR053143">
    <property type="entry name" value="Arylsulfate_ST"/>
</dbReference>
<dbReference type="EMBL" id="JAAAMI010000006">
    <property type="protein sequence ID" value="NDV44193.1"/>
    <property type="molecule type" value="Genomic_DNA"/>
</dbReference>
<evidence type="ECO:0000259" key="1">
    <source>
        <dbReference type="Pfam" id="PF18998"/>
    </source>
</evidence>
<reference evidence="2 3" key="1">
    <citation type="submission" date="2020-01" db="EMBL/GenBank/DDBJ databases">
        <title>Muricauda sediminis sp.nov. 40Bstr401.</title>
        <authorList>
            <person name="Xue Z."/>
            <person name="Zhu S."/>
            <person name="Ren N."/>
            <person name="Chen T."/>
            <person name="Chen X."/>
            <person name="Chen J."/>
            <person name="Yang J."/>
        </authorList>
    </citation>
    <scope>NUCLEOTIDE SEQUENCE [LARGE SCALE GENOMIC DNA]</scope>
    <source>
        <strain evidence="2 3">40Bstr401</strain>
    </source>
</reference>
<dbReference type="SUPFAM" id="SSF50998">
    <property type="entry name" value="Quinoprotein alcohol dehydrogenase-like"/>
    <property type="match status" value="1"/>
</dbReference>
<protein>
    <recommendedName>
        <fullName evidence="1">Bacterial repeat domain-containing protein</fullName>
    </recommendedName>
</protein>
<name>A0A6I5KUH6_9FLAO</name>
<dbReference type="RefSeq" id="WP_163635633.1">
    <property type="nucleotide sequence ID" value="NZ_JAAAMI010000006.1"/>
</dbReference>
<dbReference type="InterPro" id="IPR011047">
    <property type="entry name" value="Quinoprotein_ADH-like_sf"/>
</dbReference>
<dbReference type="Proteomes" id="UP000468707">
    <property type="component" value="Unassembled WGS sequence"/>
</dbReference>
<comment type="caution">
    <text evidence="2">The sequence shown here is derived from an EMBL/GenBank/DDBJ whole genome shotgun (WGS) entry which is preliminary data.</text>
</comment>
<dbReference type="PANTHER" id="PTHR35340">
    <property type="entry name" value="PQQ ENZYME REPEAT PROTEIN-RELATED"/>
    <property type="match status" value="1"/>
</dbReference>
<sequence>MKKRLTVLYLTICLLSLGCDKDQTPKQIFHSLNITVGTGGTVDVDSGIYLEGTEISITATPDANFEFEKWSGDSESTSAVLSITMNKPIDLHANFKEKVDEQPTNSDAEITFFNSGLIDDSGYILAIENGQNTCYLIDHDGTKVFSWTFDRVLGQDIELTPEGNLIGLFKVDSTPIAFGGQSGIIREIDKEGNILWEYVLATENEITHHDLTQLPNGNILVLVWERIPLAEATAVGLNSTSDIFTEKVIEINPDSNEIVWQWKSWDHIVQDFNSELGSFGDPAVETDKINILYANSDVHEFVALGDVMHANGIDYLPEEDIIALSINFFSEVWIIDHSTTSEQARTSSGGQFDKGGDLLYRFGNQRVFGDIEGSNIFDFNHNPSFVNNSGEISVLIFNNNNAAGQSSAMEFLLPEINGSTPIGSDPNIIFEFTDSTLFFPRIGGASRLPNGNTLICEGDFGFWEVAPNGEIVWTYNGLGKQFWRGVFYSKDSPEITSLNL</sequence>
<evidence type="ECO:0000313" key="2">
    <source>
        <dbReference type="EMBL" id="NDV44193.1"/>
    </source>
</evidence>
<accession>A0A6I5KUH6</accession>
<dbReference type="Pfam" id="PF05935">
    <property type="entry name" value="Arylsulfotrans"/>
    <property type="match status" value="1"/>
</dbReference>
<dbReference type="Pfam" id="PF18998">
    <property type="entry name" value="Flg_new_2"/>
    <property type="match status" value="1"/>
</dbReference>
<dbReference type="InterPro" id="IPR044060">
    <property type="entry name" value="Bacterial_rp_domain"/>
</dbReference>
<proteinExistence type="predicted"/>
<dbReference type="PROSITE" id="PS51257">
    <property type="entry name" value="PROKAR_LIPOPROTEIN"/>
    <property type="match status" value="1"/>
</dbReference>
<organism evidence="2 3">
    <name type="scientific">Flagellimonas sediminis</name>
    <dbReference type="NCBI Taxonomy" id="2696468"/>
    <lineage>
        <taxon>Bacteria</taxon>
        <taxon>Pseudomonadati</taxon>
        <taxon>Bacteroidota</taxon>
        <taxon>Flavobacteriia</taxon>
        <taxon>Flavobacteriales</taxon>
        <taxon>Flavobacteriaceae</taxon>
        <taxon>Flagellimonas</taxon>
    </lineage>
</organism>
<feature type="domain" description="Bacterial repeat" evidence="1">
    <location>
        <begin position="31"/>
        <end position="98"/>
    </location>
</feature>
<evidence type="ECO:0000313" key="3">
    <source>
        <dbReference type="Proteomes" id="UP000468707"/>
    </source>
</evidence>